<dbReference type="EMBL" id="JAUESC010000003">
    <property type="protein sequence ID" value="KAK0599032.1"/>
    <property type="molecule type" value="Genomic_DNA"/>
</dbReference>
<keyword evidence="2" id="KW-1185">Reference proteome</keyword>
<dbReference type="AlphaFoldDB" id="A0AA39SS14"/>
<name>A0AA39SS14_ACESA</name>
<dbReference type="Proteomes" id="UP001168877">
    <property type="component" value="Unassembled WGS sequence"/>
</dbReference>
<reference evidence="1" key="1">
    <citation type="journal article" date="2022" name="Plant J.">
        <title>Strategies of tolerance reflected in two North American maple genomes.</title>
        <authorList>
            <person name="McEvoy S.L."/>
            <person name="Sezen U.U."/>
            <person name="Trouern-Trend A."/>
            <person name="McMahon S.M."/>
            <person name="Schaberg P.G."/>
            <person name="Yang J."/>
            <person name="Wegrzyn J.L."/>
            <person name="Swenson N.G."/>
        </authorList>
    </citation>
    <scope>NUCLEOTIDE SEQUENCE</scope>
    <source>
        <strain evidence="1">NS2018</strain>
    </source>
</reference>
<organism evidence="1 2">
    <name type="scientific">Acer saccharum</name>
    <name type="common">Sugar maple</name>
    <dbReference type="NCBI Taxonomy" id="4024"/>
    <lineage>
        <taxon>Eukaryota</taxon>
        <taxon>Viridiplantae</taxon>
        <taxon>Streptophyta</taxon>
        <taxon>Embryophyta</taxon>
        <taxon>Tracheophyta</taxon>
        <taxon>Spermatophyta</taxon>
        <taxon>Magnoliopsida</taxon>
        <taxon>eudicotyledons</taxon>
        <taxon>Gunneridae</taxon>
        <taxon>Pentapetalae</taxon>
        <taxon>rosids</taxon>
        <taxon>malvids</taxon>
        <taxon>Sapindales</taxon>
        <taxon>Sapindaceae</taxon>
        <taxon>Hippocastanoideae</taxon>
        <taxon>Acereae</taxon>
        <taxon>Acer</taxon>
    </lineage>
</organism>
<proteinExistence type="predicted"/>
<sequence length="172" mass="19984">MITFFKNCKFGKYFIVGFGEGGSGVARGVGRRPKGPYDEPVYPLQEVNYTALVRLLRDLDFDRGMNMRLFSAIDEMDSSNSAEQFLMSTHPELYFIDQFSNNYAGIKKAYRIEAEFKKDFHNLRKGLIDCFSTAIFSEKYYEELTKVGEPDDNKMTMKKEIENFFRTLGYNI</sequence>
<evidence type="ECO:0000313" key="2">
    <source>
        <dbReference type="Proteomes" id="UP001168877"/>
    </source>
</evidence>
<reference evidence="1" key="2">
    <citation type="submission" date="2023-06" db="EMBL/GenBank/DDBJ databases">
        <authorList>
            <person name="Swenson N.G."/>
            <person name="Wegrzyn J.L."/>
            <person name="Mcevoy S.L."/>
        </authorList>
    </citation>
    <scope>NUCLEOTIDE SEQUENCE</scope>
    <source>
        <strain evidence="1">NS2018</strain>
        <tissue evidence="1">Leaf</tissue>
    </source>
</reference>
<gene>
    <name evidence="1" type="ORF">LWI29_001761</name>
</gene>
<protein>
    <submittedName>
        <fullName evidence="1">Uncharacterized protein</fullName>
    </submittedName>
</protein>
<accession>A0AA39SS14</accession>
<evidence type="ECO:0000313" key="1">
    <source>
        <dbReference type="EMBL" id="KAK0599032.1"/>
    </source>
</evidence>
<comment type="caution">
    <text evidence="1">The sequence shown here is derived from an EMBL/GenBank/DDBJ whole genome shotgun (WGS) entry which is preliminary data.</text>
</comment>